<dbReference type="EMBL" id="JBGOOW010000007">
    <property type="protein sequence ID" value="MEZ8181006.1"/>
    <property type="molecule type" value="Genomic_DNA"/>
</dbReference>
<organism evidence="2 3">
    <name type="scientific">Vibrio splendidus</name>
    <dbReference type="NCBI Taxonomy" id="29497"/>
    <lineage>
        <taxon>Bacteria</taxon>
        <taxon>Pseudomonadati</taxon>
        <taxon>Pseudomonadota</taxon>
        <taxon>Gammaproteobacteria</taxon>
        <taxon>Vibrionales</taxon>
        <taxon>Vibrionaceae</taxon>
        <taxon>Vibrio</taxon>
    </lineage>
</organism>
<proteinExistence type="predicted"/>
<name>A0ABV4LRE1_VIBSP</name>
<evidence type="ECO:0000313" key="3">
    <source>
        <dbReference type="Proteomes" id="UP001569200"/>
    </source>
</evidence>
<keyword evidence="3" id="KW-1185">Reference proteome</keyword>
<dbReference type="Pfam" id="PF03009">
    <property type="entry name" value="GDPD"/>
    <property type="match status" value="1"/>
</dbReference>
<dbReference type="PROSITE" id="PS51704">
    <property type="entry name" value="GP_PDE"/>
    <property type="match status" value="1"/>
</dbReference>
<comment type="caution">
    <text evidence="2">The sequence shown here is derived from an EMBL/GenBank/DDBJ whole genome shotgun (WGS) entry which is preliminary data.</text>
</comment>
<dbReference type="Proteomes" id="UP001569200">
    <property type="component" value="Unassembled WGS sequence"/>
</dbReference>
<evidence type="ECO:0000259" key="1">
    <source>
        <dbReference type="PROSITE" id="PS51704"/>
    </source>
</evidence>
<dbReference type="InterPro" id="IPR030395">
    <property type="entry name" value="GP_PDE_dom"/>
</dbReference>
<protein>
    <submittedName>
        <fullName evidence="2">Glycerophosphodiester phosphodiesterase family protein</fullName>
    </submittedName>
</protein>
<dbReference type="SUPFAM" id="SSF51695">
    <property type="entry name" value="PLC-like phosphodiesterases"/>
    <property type="match status" value="1"/>
</dbReference>
<evidence type="ECO:0000313" key="2">
    <source>
        <dbReference type="EMBL" id="MEZ8181006.1"/>
    </source>
</evidence>
<accession>A0ABV4LRE1</accession>
<gene>
    <name evidence="2" type="ORF">ACED33_09995</name>
</gene>
<dbReference type="Gene3D" id="3.20.20.190">
    <property type="entry name" value="Phosphatidylinositol (PI) phosphodiesterase"/>
    <property type="match status" value="1"/>
</dbReference>
<dbReference type="InterPro" id="IPR017946">
    <property type="entry name" value="PLC-like_Pdiesterase_TIM-brl"/>
</dbReference>
<dbReference type="RefSeq" id="WP_280621192.1">
    <property type="nucleotide sequence ID" value="NZ_JAKMYY010000003.1"/>
</dbReference>
<sequence length="284" mass="31447">MILKGIRVLISIFCLVLICFWVAFVIGPSISVVIDVWRGNVKAYPNEHNNISEIIVNSGGLIAHAGGGINGLKYTNSLEAMEQSIEHGFKMIELDLLISSDGRIVAVHDWKSFHEMTNSNNTGSISYKEFESKIIYDKYQTLSISTAIDILDGNDVVLVTDKIKNLSLLSKYIIDKDKSIIEVFSTDKYNEAIELGFNNVALNIDLNTPFILEWIDLNKVKAVTYRGDNLGSLGSEYKKAIELSNMGVSSMIYSTNDLDLDGIKASGIGNFALYVDFVLPSDEL</sequence>
<reference evidence="2 3" key="1">
    <citation type="submission" date="2024-06" db="EMBL/GenBank/DDBJ databases">
        <authorList>
            <person name="Steensen K."/>
            <person name="Seneca J."/>
            <person name="Bartlau N."/>
            <person name="Yu A.X."/>
            <person name="Polz M.F."/>
        </authorList>
    </citation>
    <scope>NUCLEOTIDE SEQUENCE [LARGE SCALE GENOMIC DNA]</scope>
    <source>
        <strain evidence="2 3">1F145</strain>
    </source>
</reference>
<feature type="domain" description="GP-PDE" evidence="1">
    <location>
        <begin position="59"/>
        <end position="284"/>
    </location>
</feature>